<protein>
    <submittedName>
        <fullName evidence="1">Uncharacterized protein</fullName>
    </submittedName>
</protein>
<comment type="caution">
    <text evidence="1">The sequence shown here is derived from an EMBL/GenBank/DDBJ whole genome shotgun (WGS) entry which is preliminary data.</text>
</comment>
<evidence type="ECO:0000313" key="2">
    <source>
        <dbReference type="Proteomes" id="UP001396334"/>
    </source>
</evidence>
<accession>A0ABR2SMY7</accession>
<name>A0ABR2SMY7_9ROSI</name>
<evidence type="ECO:0000313" key="1">
    <source>
        <dbReference type="EMBL" id="KAK9026591.1"/>
    </source>
</evidence>
<organism evidence="1 2">
    <name type="scientific">Hibiscus sabdariffa</name>
    <name type="common">roselle</name>
    <dbReference type="NCBI Taxonomy" id="183260"/>
    <lineage>
        <taxon>Eukaryota</taxon>
        <taxon>Viridiplantae</taxon>
        <taxon>Streptophyta</taxon>
        <taxon>Embryophyta</taxon>
        <taxon>Tracheophyta</taxon>
        <taxon>Spermatophyta</taxon>
        <taxon>Magnoliopsida</taxon>
        <taxon>eudicotyledons</taxon>
        <taxon>Gunneridae</taxon>
        <taxon>Pentapetalae</taxon>
        <taxon>rosids</taxon>
        <taxon>malvids</taxon>
        <taxon>Malvales</taxon>
        <taxon>Malvaceae</taxon>
        <taxon>Malvoideae</taxon>
        <taxon>Hibiscus</taxon>
    </lineage>
</organism>
<gene>
    <name evidence="1" type="ORF">V6N11_039426</name>
</gene>
<dbReference type="Proteomes" id="UP001396334">
    <property type="component" value="Unassembled WGS sequence"/>
</dbReference>
<keyword evidence="2" id="KW-1185">Reference proteome</keyword>
<dbReference type="EMBL" id="JBBPBN010000013">
    <property type="protein sequence ID" value="KAK9026591.1"/>
    <property type="molecule type" value="Genomic_DNA"/>
</dbReference>
<reference evidence="1 2" key="1">
    <citation type="journal article" date="2024" name="G3 (Bethesda)">
        <title>Genome assembly of Hibiscus sabdariffa L. provides insights into metabolisms of medicinal natural products.</title>
        <authorList>
            <person name="Kim T."/>
        </authorList>
    </citation>
    <scope>NUCLEOTIDE SEQUENCE [LARGE SCALE GENOMIC DNA]</scope>
    <source>
        <strain evidence="1">TK-2024</strain>
        <tissue evidence="1">Old leaves</tissue>
    </source>
</reference>
<sequence>MGVGLKINDDGEVLVVEAWDVRLRAKEEAQVAVDEGSRWDGLAKARGGLCVCAPVVNIENGNQINDMELAGWELLVVAGQGQLL</sequence>
<proteinExistence type="predicted"/>